<organism evidence="15 16">
    <name type="scientific">Ketobacter alkanivorans</name>
    <dbReference type="NCBI Taxonomy" id="1917421"/>
    <lineage>
        <taxon>Bacteria</taxon>
        <taxon>Pseudomonadati</taxon>
        <taxon>Pseudomonadota</taxon>
        <taxon>Gammaproteobacteria</taxon>
        <taxon>Pseudomonadales</taxon>
        <taxon>Ketobacteraceae</taxon>
        <taxon>Ketobacter</taxon>
    </lineage>
</organism>
<feature type="domain" description="Nudix hydrolase" evidence="14">
    <location>
        <begin position="53"/>
        <end position="196"/>
    </location>
</feature>
<evidence type="ECO:0000256" key="13">
    <source>
        <dbReference type="PIRSR" id="PIRSR604385-2"/>
    </source>
</evidence>
<keyword evidence="16" id="KW-1185">Reference proteome</keyword>
<evidence type="ECO:0000313" key="15">
    <source>
        <dbReference type="EMBL" id="AUM13455.1"/>
    </source>
</evidence>
<feature type="binding site" evidence="13">
    <location>
        <position position="162"/>
    </location>
    <ligand>
        <name>Mg(2+)</name>
        <dbReference type="ChEBI" id="CHEBI:18420"/>
        <label>1</label>
    </ligand>
</feature>
<evidence type="ECO:0000256" key="12">
    <source>
        <dbReference type="ARBA" id="ARBA00049546"/>
    </source>
</evidence>
<dbReference type="PANTHER" id="PTHR11839">
    <property type="entry name" value="UDP/ADP-SUGAR PYROPHOSPHATASE"/>
    <property type="match status" value="1"/>
</dbReference>
<dbReference type="NCBIfam" id="TIGR00052">
    <property type="entry name" value="nudix-type nucleoside diphosphatase, YffH/AdpP family"/>
    <property type="match status" value="1"/>
</dbReference>
<keyword evidence="5 13" id="KW-0479">Metal-binding</keyword>
<evidence type="ECO:0000313" key="16">
    <source>
        <dbReference type="Proteomes" id="UP000235116"/>
    </source>
</evidence>
<keyword evidence="7 13" id="KW-0460">Magnesium</keyword>
<dbReference type="KEGG" id="kak:Kalk_13945"/>
<evidence type="ECO:0000256" key="5">
    <source>
        <dbReference type="ARBA" id="ARBA00022723"/>
    </source>
</evidence>
<feature type="binding site" evidence="13">
    <location>
        <position position="110"/>
    </location>
    <ligand>
        <name>Mg(2+)</name>
        <dbReference type="ChEBI" id="CHEBI:18420"/>
        <label>1</label>
    </ligand>
</feature>
<comment type="cofactor">
    <cofactor evidence="1 13">
        <name>Mg(2+)</name>
        <dbReference type="ChEBI" id="CHEBI:18420"/>
    </cofactor>
</comment>
<protein>
    <recommendedName>
        <fullName evidence="4">ADP-ribose pyrophosphatase</fullName>
        <ecNumber evidence="3">3.6.1.13</ecNumber>
    </recommendedName>
    <alternativeName>
        <fullName evidence="9">ADP-ribose diphosphatase</fullName>
    </alternativeName>
    <alternativeName>
        <fullName evidence="11">ADP-ribose phosphohydrolase</fullName>
    </alternativeName>
    <alternativeName>
        <fullName evidence="10">Adenosine diphosphoribose pyrophosphatase</fullName>
    </alternativeName>
</protein>
<evidence type="ECO:0000256" key="4">
    <source>
        <dbReference type="ARBA" id="ARBA00013297"/>
    </source>
</evidence>
<reference evidence="16" key="1">
    <citation type="submission" date="2017-08" db="EMBL/GenBank/DDBJ databases">
        <title>Direct submision.</title>
        <authorList>
            <person name="Kim S.-J."/>
            <person name="Rhee S.-K."/>
        </authorList>
    </citation>
    <scope>NUCLEOTIDE SEQUENCE [LARGE SCALE GENOMIC DNA]</scope>
    <source>
        <strain evidence="16">GI5</strain>
    </source>
</reference>
<sequence>MDRNEGHCFGHEDVEVEKKELVYDGFFKMQRYQLRHRLIEGGWCKPLIRECFDRGPSVGVLLYDPYKDTVVLVEQFRIGALEGNEGPWQLELVAGILEKGESPEDVVHREAIEEAGSDVLALEYIYEYYPSPGGSNEKLYLYCGGIDSSGVGGVHGLADEGEDIWVQVFPREEAWHILQENYINNAATIIALQWLQMNYKRLQEKWQ</sequence>
<dbReference type="PROSITE" id="PS51462">
    <property type="entry name" value="NUDIX"/>
    <property type="match status" value="1"/>
</dbReference>
<comment type="function">
    <text evidence="8">Acts on ADP-mannose and ADP-glucose as well as ADP-ribose. Prevents glycogen biosynthesis. The reaction catalyzed by this enzyme is a limiting step of the gluconeogenic process.</text>
</comment>
<dbReference type="InterPro" id="IPR004385">
    <property type="entry name" value="NDP_pyrophosphatase"/>
</dbReference>
<evidence type="ECO:0000256" key="11">
    <source>
        <dbReference type="ARBA" id="ARBA00033056"/>
    </source>
</evidence>
<dbReference type="InterPro" id="IPR000086">
    <property type="entry name" value="NUDIX_hydrolase_dom"/>
</dbReference>
<dbReference type="Gene3D" id="3.90.79.10">
    <property type="entry name" value="Nucleoside Triphosphate Pyrophosphohydrolase"/>
    <property type="match status" value="1"/>
</dbReference>
<dbReference type="AlphaFoldDB" id="A0A2K9LPQ4"/>
<dbReference type="GO" id="GO:0046872">
    <property type="term" value="F:metal ion binding"/>
    <property type="evidence" value="ECO:0007669"/>
    <property type="project" value="UniProtKB-KW"/>
</dbReference>
<evidence type="ECO:0000259" key="14">
    <source>
        <dbReference type="PROSITE" id="PS51462"/>
    </source>
</evidence>
<evidence type="ECO:0000256" key="1">
    <source>
        <dbReference type="ARBA" id="ARBA00001946"/>
    </source>
</evidence>
<evidence type="ECO:0000256" key="6">
    <source>
        <dbReference type="ARBA" id="ARBA00022801"/>
    </source>
</evidence>
<accession>A0A2K9LPQ4</accession>
<dbReference type="GO" id="GO:0019693">
    <property type="term" value="P:ribose phosphate metabolic process"/>
    <property type="evidence" value="ECO:0007669"/>
    <property type="project" value="TreeGrafter"/>
</dbReference>
<dbReference type="RefSeq" id="WP_101894833.1">
    <property type="nucleotide sequence ID" value="NZ_CP022684.1"/>
</dbReference>
<comment type="similarity">
    <text evidence="2">Belongs to the Nudix hydrolase family. NudF subfamily.</text>
</comment>
<gene>
    <name evidence="15" type="primary">nudF</name>
    <name evidence="15" type="ORF">Kalk_13945</name>
</gene>
<dbReference type="GO" id="GO:0047631">
    <property type="term" value="F:ADP-ribose diphosphatase activity"/>
    <property type="evidence" value="ECO:0007669"/>
    <property type="project" value="UniProtKB-EC"/>
</dbReference>
<proteinExistence type="inferred from homology"/>
<evidence type="ECO:0000256" key="9">
    <source>
        <dbReference type="ARBA" id="ARBA00030162"/>
    </source>
</evidence>
<dbReference type="GO" id="GO:0019144">
    <property type="term" value="F:ADP-sugar diphosphatase activity"/>
    <property type="evidence" value="ECO:0007669"/>
    <property type="project" value="TreeGrafter"/>
</dbReference>
<dbReference type="GO" id="GO:0005829">
    <property type="term" value="C:cytosol"/>
    <property type="evidence" value="ECO:0007669"/>
    <property type="project" value="TreeGrafter"/>
</dbReference>
<dbReference type="EMBL" id="CP022684">
    <property type="protein sequence ID" value="AUM13455.1"/>
    <property type="molecule type" value="Genomic_DNA"/>
</dbReference>
<evidence type="ECO:0000256" key="2">
    <source>
        <dbReference type="ARBA" id="ARBA00007482"/>
    </source>
</evidence>
<evidence type="ECO:0000256" key="7">
    <source>
        <dbReference type="ARBA" id="ARBA00022842"/>
    </source>
</evidence>
<dbReference type="SUPFAM" id="SSF55811">
    <property type="entry name" value="Nudix"/>
    <property type="match status" value="1"/>
</dbReference>
<dbReference type="PROSITE" id="PS00893">
    <property type="entry name" value="NUDIX_BOX"/>
    <property type="match status" value="1"/>
</dbReference>
<dbReference type="Pfam" id="PF00293">
    <property type="entry name" value="NUDIX"/>
    <property type="match status" value="1"/>
</dbReference>
<feature type="binding site" evidence="13">
    <location>
        <position position="114"/>
    </location>
    <ligand>
        <name>Mg(2+)</name>
        <dbReference type="ChEBI" id="CHEBI:18420"/>
        <label>1</label>
    </ligand>
</feature>
<feature type="binding site" evidence="13">
    <location>
        <position position="94"/>
    </location>
    <ligand>
        <name>Mg(2+)</name>
        <dbReference type="ChEBI" id="CHEBI:18420"/>
        <label>1</label>
    </ligand>
</feature>
<dbReference type="GO" id="GO:0006753">
    <property type="term" value="P:nucleoside phosphate metabolic process"/>
    <property type="evidence" value="ECO:0007669"/>
    <property type="project" value="TreeGrafter"/>
</dbReference>
<evidence type="ECO:0000256" key="3">
    <source>
        <dbReference type="ARBA" id="ARBA00012453"/>
    </source>
</evidence>
<dbReference type="EC" id="3.6.1.13" evidence="3"/>
<evidence type="ECO:0000256" key="10">
    <source>
        <dbReference type="ARBA" id="ARBA00030308"/>
    </source>
</evidence>
<comment type="catalytic activity">
    <reaction evidence="12">
        <text>ADP-D-ribose + H2O = D-ribose 5-phosphate + AMP + 2 H(+)</text>
        <dbReference type="Rhea" id="RHEA:10412"/>
        <dbReference type="ChEBI" id="CHEBI:15377"/>
        <dbReference type="ChEBI" id="CHEBI:15378"/>
        <dbReference type="ChEBI" id="CHEBI:57967"/>
        <dbReference type="ChEBI" id="CHEBI:78346"/>
        <dbReference type="ChEBI" id="CHEBI:456215"/>
        <dbReference type="EC" id="3.6.1.13"/>
    </reaction>
</comment>
<keyword evidence="6 15" id="KW-0378">Hydrolase</keyword>
<dbReference type="InterPro" id="IPR015797">
    <property type="entry name" value="NUDIX_hydrolase-like_dom_sf"/>
</dbReference>
<name>A0A2K9LPQ4_9GAMM</name>
<dbReference type="OrthoDB" id="5292471at2"/>
<dbReference type="PANTHER" id="PTHR11839:SF5">
    <property type="entry name" value="ADP-RIBOSE PYROPHOSPHATASE"/>
    <property type="match status" value="1"/>
</dbReference>
<evidence type="ECO:0000256" key="8">
    <source>
        <dbReference type="ARBA" id="ARBA00025164"/>
    </source>
</evidence>
<dbReference type="CDD" id="cd24155">
    <property type="entry name" value="NUDIX_ADPRase"/>
    <property type="match status" value="1"/>
</dbReference>
<dbReference type="InterPro" id="IPR020084">
    <property type="entry name" value="NUDIX_hydrolase_CS"/>
</dbReference>
<dbReference type="Proteomes" id="UP000235116">
    <property type="component" value="Chromosome"/>
</dbReference>